<dbReference type="KEGG" id="mri:Mal4_11230"/>
<dbReference type="AlphaFoldDB" id="A0A517Z2V2"/>
<sequence>MTLRNLLTPLPRRPVDEVFETLLQQEGLRLERIVSVGHATPPGEWYDQQQDEWVLLMQGAARLRLEDPAEVFELQPGDSLMIPAHRRHRVEWTQPDAETIWLALHVDPQSGSQPES</sequence>
<gene>
    <name evidence="2" type="ORF">Mal4_11230</name>
</gene>
<dbReference type="SUPFAM" id="SSF51182">
    <property type="entry name" value="RmlC-like cupins"/>
    <property type="match status" value="1"/>
</dbReference>
<evidence type="ECO:0000313" key="2">
    <source>
        <dbReference type="EMBL" id="QDU36824.1"/>
    </source>
</evidence>
<protein>
    <submittedName>
        <fullName evidence="2">Cupin domain protein</fullName>
    </submittedName>
</protein>
<evidence type="ECO:0000259" key="1">
    <source>
        <dbReference type="Pfam" id="PF07883"/>
    </source>
</evidence>
<accession>A0A517Z2V2</accession>
<dbReference type="EMBL" id="CP036275">
    <property type="protein sequence ID" value="QDU36824.1"/>
    <property type="molecule type" value="Genomic_DNA"/>
</dbReference>
<dbReference type="InterPro" id="IPR013096">
    <property type="entry name" value="Cupin_2"/>
</dbReference>
<evidence type="ECO:0000313" key="3">
    <source>
        <dbReference type="Proteomes" id="UP000320496"/>
    </source>
</evidence>
<dbReference type="InterPro" id="IPR014710">
    <property type="entry name" value="RmlC-like_jellyroll"/>
</dbReference>
<keyword evidence="3" id="KW-1185">Reference proteome</keyword>
<dbReference type="InterPro" id="IPR011051">
    <property type="entry name" value="RmlC_Cupin_sf"/>
</dbReference>
<feature type="domain" description="Cupin type-2" evidence="1">
    <location>
        <begin position="40"/>
        <end position="102"/>
    </location>
</feature>
<dbReference type="CDD" id="cd06981">
    <property type="entry name" value="cupin_reut_a1446"/>
    <property type="match status" value="1"/>
</dbReference>
<dbReference type="Pfam" id="PF07883">
    <property type="entry name" value="Cupin_2"/>
    <property type="match status" value="1"/>
</dbReference>
<dbReference type="Gene3D" id="2.60.120.10">
    <property type="entry name" value="Jelly Rolls"/>
    <property type="match status" value="1"/>
</dbReference>
<dbReference type="Proteomes" id="UP000320496">
    <property type="component" value="Chromosome"/>
</dbReference>
<organism evidence="2 3">
    <name type="scientific">Maioricimonas rarisocia</name>
    <dbReference type="NCBI Taxonomy" id="2528026"/>
    <lineage>
        <taxon>Bacteria</taxon>
        <taxon>Pseudomonadati</taxon>
        <taxon>Planctomycetota</taxon>
        <taxon>Planctomycetia</taxon>
        <taxon>Planctomycetales</taxon>
        <taxon>Planctomycetaceae</taxon>
        <taxon>Maioricimonas</taxon>
    </lineage>
</organism>
<name>A0A517Z2V2_9PLAN</name>
<proteinExistence type="predicted"/>
<reference evidence="2 3" key="1">
    <citation type="submission" date="2019-02" db="EMBL/GenBank/DDBJ databases">
        <title>Deep-cultivation of Planctomycetes and their phenomic and genomic characterization uncovers novel biology.</title>
        <authorList>
            <person name="Wiegand S."/>
            <person name="Jogler M."/>
            <person name="Boedeker C."/>
            <person name="Pinto D."/>
            <person name="Vollmers J."/>
            <person name="Rivas-Marin E."/>
            <person name="Kohn T."/>
            <person name="Peeters S.H."/>
            <person name="Heuer A."/>
            <person name="Rast P."/>
            <person name="Oberbeckmann S."/>
            <person name="Bunk B."/>
            <person name="Jeske O."/>
            <person name="Meyerdierks A."/>
            <person name="Storesund J.E."/>
            <person name="Kallscheuer N."/>
            <person name="Luecker S."/>
            <person name="Lage O.M."/>
            <person name="Pohl T."/>
            <person name="Merkel B.J."/>
            <person name="Hornburger P."/>
            <person name="Mueller R.-W."/>
            <person name="Bruemmer F."/>
            <person name="Labrenz M."/>
            <person name="Spormann A.M."/>
            <person name="Op den Camp H."/>
            <person name="Overmann J."/>
            <person name="Amann R."/>
            <person name="Jetten M.S.M."/>
            <person name="Mascher T."/>
            <person name="Medema M.H."/>
            <person name="Devos D.P."/>
            <person name="Kaster A.-K."/>
            <person name="Ovreas L."/>
            <person name="Rohde M."/>
            <person name="Galperin M.Y."/>
            <person name="Jogler C."/>
        </authorList>
    </citation>
    <scope>NUCLEOTIDE SEQUENCE [LARGE SCALE GENOMIC DNA]</scope>
    <source>
        <strain evidence="2 3">Mal4</strain>
    </source>
</reference>
<dbReference type="RefSeq" id="WP_145367451.1">
    <property type="nucleotide sequence ID" value="NZ_CP036275.1"/>
</dbReference>
<dbReference type="OrthoDB" id="9798585at2"/>